<dbReference type="AlphaFoldDB" id="A0A2Z7CTE7"/>
<organism evidence="2 3">
    <name type="scientific">Dorcoceras hygrometricum</name>
    <dbReference type="NCBI Taxonomy" id="472368"/>
    <lineage>
        <taxon>Eukaryota</taxon>
        <taxon>Viridiplantae</taxon>
        <taxon>Streptophyta</taxon>
        <taxon>Embryophyta</taxon>
        <taxon>Tracheophyta</taxon>
        <taxon>Spermatophyta</taxon>
        <taxon>Magnoliopsida</taxon>
        <taxon>eudicotyledons</taxon>
        <taxon>Gunneridae</taxon>
        <taxon>Pentapetalae</taxon>
        <taxon>asterids</taxon>
        <taxon>lamiids</taxon>
        <taxon>Lamiales</taxon>
        <taxon>Gesneriaceae</taxon>
        <taxon>Didymocarpoideae</taxon>
        <taxon>Trichosporeae</taxon>
        <taxon>Loxocarpinae</taxon>
        <taxon>Dorcoceras</taxon>
    </lineage>
</organism>
<feature type="coiled-coil region" evidence="1">
    <location>
        <begin position="21"/>
        <end position="48"/>
    </location>
</feature>
<reference evidence="2 3" key="1">
    <citation type="journal article" date="2015" name="Proc. Natl. Acad. Sci. U.S.A.">
        <title>The resurrection genome of Boea hygrometrica: A blueprint for survival of dehydration.</title>
        <authorList>
            <person name="Xiao L."/>
            <person name="Yang G."/>
            <person name="Zhang L."/>
            <person name="Yang X."/>
            <person name="Zhao S."/>
            <person name="Ji Z."/>
            <person name="Zhou Q."/>
            <person name="Hu M."/>
            <person name="Wang Y."/>
            <person name="Chen M."/>
            <person name="Xu Y."/>
            <person name="Jin H."/>
            <person name="Xiao X."/>
            <person name="Hu G."/>
            <person name="Bao F."/>
            <person name="Hu Y."/>
            <person name="Wan P."/>
            <person name="Li L."/>
            <person name="Deng X."/>
            <person name="Kuang T."/>
            <person name="Xiang C."/>
            <person name="Zhu J.K."/>
            <person name="Oliver M.J."/>
            <person name="He Y."/>
        </authorList>
    </citation>
    <scope>NUCLEOTIDE SEQUENCE [LARGE SCALE GENOMIC DNA]</scope>
    <source>
        <strain evidence="3">cv. XS01</strain>
    </source>
</reference>
<name>A0A2Z7CTE7_9LAMI</name>
<proteinExistence type="predicted"/>
<accession>A0A2Z7CTE7</accession>
<keyword evidence="1" id="KW-0175">Coiled coil</keyword>
<evidence type="ECO:0000313" key="3">
    <source>
        <dbReference type="Proteomes" id="UP000250235"/>
    </source>
</evidence>
<evidence type="ECO:0000313" key="2">
    <source>
        <dbReference type="EMBL" id="KZV49217.1"/>
    </source>
</evidence>
<keyword evidence="3" id="KW-1185">Reference proteome</keyword>
<evidence type="ECO:0000256" key="1">
    <source>
        <dbReference type="SAM" id="Coils"/>
    </source>
</evidence>
<protein>
    <submittedName>
        <fullName evidence="2">TRAF-like family protein</fullName>
    </submittedName>
</protein>
<gene>
    <name evidence="2" type="ORF">F511_41603</name>
</gene>
<sequence length="128" mass="14975">MAPSVPPTRAAAVLRMKQIALDNQIRMIRRLRVKLATERRESAAIKKEHESTQVALDALHTTIVRLIEIGLFMSKKIERMKAKKRQTRDIHQKFHHKWQARIQALVQADEGVVLQVVDLIRRIYRRLP</sequence>
<dbReference type="EMBL" id="KQ993165">
    <property type="protein sequence ID" value="KZV49217.1"/>
    <property type="molecule type" value="Genomic_DNA"/>
</dbReference>
<dbReference type="Proteomes" id="UP000250235">
    <property type="component" value="Unassembled WGS sequence"/>
</dbReference>